<feature type="domain" description="7,8-dihydro-6-hydroxymethylpterin-pyrophosphokinase" evidence="13">
    <location>
        <begin position="63"/>
        <end position="74"/>
    </location>
</feature>
<dbReference type="AlphaFoldDB" id="A0A921TCZ4"/>
<dbReference type="SUPFAM" id="SSF55083">
    <property type="entry name" value="6-hydroxymethyl-7,8-dihydropterin pyrophosphokinase, HPPK"/>
    <property type="match status" value="1"/>
</dbReference>
<dbReference type="GO" id="GO:0016301">
    <property type="term" value="F:kinase activity"/>
    <property type="evidence" value="ECO:0007669"/>
    <property type="project" value="UniProtKB-KW"/>
</dbReference>
<dbReference type="InterPro" id="IPR000550">
    <property type="entry name" value="Hppk"/>
</dbReference>
<keyword evidence="6" id="KW-0547">Nucleotide-binding</keyword>
<evidence type="ECO:0000256" key="4">
    <source>
        <dbReference type="ARBA" id="ARBA00016218"/>
    </source>
</evidence>
<keyword evidence="9" id="KW-0289">Folate biosynthesis</keyword>
<name>A0A921TCZ4_9RHOB</name>
<evidence type="ECO:0000256" key="1">
    <source>
        <dbReference type="ARBA" id="ARBA00005051"/>
    </source>
</evidence>
<dbReference type="EC" id="2.7.6.3" evidence="3"/>
<evidence type="ECO:0000313" key="15">
    <source>
        <dbReference type="Proteomes" id="UP000698242"/>
    </source>
</evidence>
<evidence type="ECO:0000256" key="8">
    <source>
        <dbReference type="ARBA" id="ARBA00022840"/>
    </source>
</evidence>
<dbReference type="PANTHER" id="PTHR43071">
    <property type="entry name" value="2-AMINO-4-HYDROXY-6-HYDROXYMETHYLDIHYDROPTERIDINE PYROPHOSPHOKINASE"/>
    <property type="match status" value="1"/>
</dbReference>
<keyword evidence="7" id="KW-0418">Kinase</keyword>
<dbReference type="Pfam" id="PF01288">
    <property type="entry name" value="HPPK"/>
    <property type="match status" value="1"/>
</dbReference>
<dbReference type="NCBIfam" id="TIGR01498">
    <property type="entry name" value="folK"/>
    <property type="match status" value="1"/>
</dbReference>
<accession>A0A921TCZ4</accession>
<comment type="pathway">
    <text evidence="1">Cofactor biosynthesis; tetrahydrofolate biosynthesis; 2-amino-4-hydroxy-6-hydroxymethyl-7,8-dihydropteridine diphosphate from 7,8-dihydroneopterin triphosphate: step 4/4.</text>
</comment>
<evidence type="ECO:0000256" key="12">
    <source>
        <dbReference type="ARBA" id="ARBA00033413"/>
    </source>
</evidence>
<comment type="function">
    <text evidence="10">Catalyzes the transfer of pyrophosphate from adenosine triphosphate (ATP) to 6-hydroxymethyl-7,8-dihydropterin, an enzymatic step in folate biosynthesis pathway.</text>
</comment>
<reference evidence="14" key="1">
    <citation type="submission" date="2013-03" db="EMBL/GenBank/DDBJ databases">
        <title>Genome Sequence of the Profundibacterium mesophilum strain KAUST100406-0324T from Red Sea, a novel genus in the family Rhodobacteraceae.</title>
        <authorList>
            <person name="Essack M."/>
            <person name="Alam I."/>
            <person name="Lafi F."/>
            <person name="Alawi W."/>
            <person name="Kamanu F."/>
            <person name="Al-Suwailem A."/>
            <person name="Lee O.O."/>
            <person name="Xu Y."/>
            <person name="Bajic V."/>
            <person name="Qian P.-Y."/>
            <person name="Archer J."/>
        </authorList>
    </citation>
    <scope>NUCLEOTIDE SEQUENCE</scope>
    <source>
        <strain evidence="14">KAUST100406-0324</strain>
    </source>
</reference>
<gene>
    <name evidence="14" type="primary">folK</name>
    <name evidence="14" type="ORF">PMES_02168</name>
</gene>
<evidence type="ECO:0000256" key="3">
    <source>
        <dbReference type="ARBA" id="ARBA00013253"/>
    </source>
</evidence>
<organism evidence="14 15">
    <name type="scientific">Profundibacterium mesophilum KAUST100406-0324</name>
    <dbReference type="NCBI Taxonomy" id="1037889"/>
    <lineage>
        <taxon>Bacteria</taxon>
        <taxon>Pseudomonadati</taxon>
        <taxon>Pseudomonadota</taxon>
        <taxon>Alphaproteobacteria</taxon>
        <taxon>Rhodobacterales</taxon>
        <taxon>Roseobacteraceae</taxon>
        <taxon>Profundibacterium</taxon>
    </lineage>
</organism>
<evidence type="ECO:0000256" key="11">
    <source>
        <dbReference type="ARBA" id="ARBA00029766"/>
    </source>
</evidence>
<evidence type="ECO:0000256" key="7">
    <source>
        <dbReference type="ARBA" id="ARBA00022777"/>
    </source>
</evidence>
<dbReference type="Gene3D" id="3.30.70.560">
    <property type="entry name" value="7,8-Dihydro-6-hydroxymethylpterin-pyrophosphokinase HPPK"/>
    <property type="match status" value="1"/>
</dbReference>
<dbReference type="GO" id="GO:0046656">
    <property type="term" value="P:folic acid biosynthetic process"/>
    <property type="evidence" value="ECO:0007669"/>
    <property type="project" value="UniProtKB-KW"/>
</dbReference>
<comment type="similarity">
    <text evidence="2">Belongs to the HPPK family.</text>
</comment>
<sequence>MLRGEGFDLVNSSYVYKSIAVPAGSGPDFLNAVARFTVTMGPRDCLASMHRAEAAAGRVRLRRWAPRTLDLDLLDMDGMICPDLAGYAAWRDMPPERQAVEAPGELILPHPRLHERGFVLIPWADVAPDWRHPVTGSSVTEMRDALPAEARAGVERLAGGPLAGR</sequence>
<dbReference type="GO" id="GO:0003848">
    <property type="term" value="F:2-amino-4-hydroxy-6-hydroxymethyldihydropteridine diphosphokinase activity"/>
    <property type="evidence" value="ECO:0007669"/>
    <property type="project" value="UniProtKB-EC"/>
</dbReference>
<evidence type="ECO:0000256" key="5">
    <source>
        <dbReference type="ARBA" id="ARBA00022679"/>
    </source>
</evidence>
<keyword evidence="8" id="KW-0067">ATP-binding</keyword>
<dbReference type="PROSITE" id="PS00794">
    <property type="entry name" value="HPPK"/>
    <property type="match status" value="1"/>
</dbReference>
<protein>
    <recommendedName>
        <fullName evidence="4">2-amino-4-hydroxy-6-hydroxymethyldihydropteridine pyrophosphokinase</fullName>
        <ecNumber evidence="3">2.7.6.3</ecNumber>
    </recommendedName>
    <alternativeName>
        <fullName evidence="11">6-hydroxymethyl-7,8-dihydropterin pyrophosphokinase</fullName>
    </alternativeName>
    <alternativeName>
        <fullName evidence="12">7,8-dihydro-6-hydroxymethylpterin-pyrophosphokinase</fullName>
    </alternativeName>
</protein>
<evidence type="ECO:0000256" key="6">
    <source>
        <dbReference type="ARBA" id="ARBA00022741"/>
    </source>
</evidence>
<dbReference type="GO" id="GO:0005524">
    <property type="term" value="F:ATP binding"/>
    <property type="evidence" value="ECO:0007669"/>
    <property type="project" value="UniProtKB-KW"/>
</dbReference>
<dbReference type="EMBL" id="APKE01000025">
    <property type="protein sequence ID" value="KAF0675537.1"/>
    <property type="molecule type" value="Genomic_DNA"/>
</dbReference>
<comment type="caution">
    <text evidence="14">The sequence shown here is derived from an EMBL/GenBank/DDBJ whole genome shotgun (WGS) entry which is preliminary data.</text>
</comment>
<dbReference type="InterPro" id="IPR035907">
    <property type="entry name" value="Hppk_sf"/>
</dbReference>
<keyword evidence="5 14" id="KW-0808">Transferase</keyword>
<keyword evidence="15" id="KW-1185">Reference proteome</keyword>
<dbReference type="PANTHER" id="PTHR43071:SF1">
    <property type="entry name" value="2-AMINO-4-HYDROXY-6-HYDROXYMETHYLDIHYDROPTERIDINE PYROPHOSPHOKINASE"/>
    <property type="match status" value="1"/>
</dbReference>
<dbReference type="Proteomes" id="UP000698242">
    <property type="component" value="Unassembled WGS sequence"/>
</dbReference>
<evidence type="ECO:0000256" key="10">
    <source>
        <dbReference type="ARBA" id="ARBA00029409"/>
    </source>
</evidence>
<proteinExistence type="inferred from homology"/>
<evidence type="ECO:0000313" key="14">
    <source>
        <dbReference type="EMBL" id="KAF0675537.1"/>
    </source>
</evidence>
<evidence type="ECO:0000256" key="2">
    <source>
        <dbReference type="ARBA" id="ARBA00005810"/>
    </source>
</evidence>
<evidence type="ECO:0000259" key="13">
    <source>
        <dbReference type="PROSITE" id="PS00794"/>
    </source>
</evidence>
<evidence type="ECO:0000256" key="9">
    <source>
        <dbReference type="ARBA" id="ARBA00022909"/>
    </source>
</evidence>